<evidence type="ECO:0000256" key="1">
    <source>
        <dbReference type="ARBA" id="ARBA00022741"/>
    </source>
</evidence>
<dbReference type="CDD" id="cd18787">
    <property type="entry name" value="SF2_C_DEAD"/>
    <property type="match status" value="1"/>
</dbReference>
<feature type="domain" description="Helicase C-terminal" evidence="5">
    <location>
        <begin position="1"/>
        <end position="191"/>
    </location>
</feature>
<keyword evidence="2" id="KW-0378">Hydrolase</keyword>
<evidence type="ECO:0000256" key="4">
    <source>
        <dbReference type="ARBA" id="ARBA00022840"/>
    </source>
</evidence>
<dbReference type="EMBL" id="BLQM01000500">
    <property type="protein sequence ID" value="GMH92606.1"/>
    <property type="molecule type" value="Genomic_DNA"/>
</dbReference>
<sequence length="203" mass="23171">MEALRRQKCERTLVFCNTVETCRKVENHLKRQDRKSSIYEVGAYHGAMNGESRRKSLKKFSKKSQEMDQVLICTDRAARGVDFEGEKVRPENTTYNITSFALNPQFSHLTLQVDHVIVFDFPKDPAEYVRRVGRTGRAGREGIVSVFAYGWQLPVARGVSSEGGEKGAVDVFIEEEGEEFKTKKGGRKRLEYIDEGKLWGDKD</sequence>
<dbReference type="Pfam" id="PF00271">
    <property type="entry name" value="Helicase_C"/>
    <property type="match status" value="2"/>
</dbReference>
<dbReference type="AlphaFoldDB" id="A0A9W7BJZ8"/>
<dbReference type="PANTHER" id="PTHR47960">
    <property type="entry name" value="DEAD-BOX ATP-DEPENDENT RNA HELICASE 50"/>
    <property type="match status" value="1"/>
</dbReference>
<dbReference type="GO" id="GO:0004386">
    <property type="term" value="F:helicase activity"/>
    <property type="evidence" value="ECO:0007669"/>
    <property type="project" value="UniProtKB-KW"/>
</dbReference>
<dbReference type="InterPro" id="IPR027417">
    <property type="entry name" value="P-loop_NTPase"/>
</dbReference>
<dbReference type="GO" id="GO:0016787">
    <property type="term" value="F:hydrolase activity"/>
    <property type="evidence" value="ECO:0007669"/>
    <property type="project" value="UniProtKB-KW"/>
</dbReference>
<evidence type="ECO:0000313" key="7">
    <source>
        <dbReference type="Proteomes" id="UP001162640"/>
    </source>
</evidence>
<organism evidence="6 7">
    <name type="scientific">Triparma laevis f. inornata</name>
    <dbReference type="NCBI Taxonomy" id="1714386"/>
    <lineage>
        <taxon>Eukaryota</taxon>
        <taxon>Sar</taxon>
        <taxon>Stramenopiles</taxon>
        <taxon>Ochrophyta</taxon>
        <taxon>Bolidophyceae</taxon>
        <taxon>Parmales</taxon>
        <taxon>Triparmaceae</taxon>
        <taxon>Triparma</taxon>
    </lineage>
</organism>
<dbReference type="PROSITE" id="PS51194">
    <property type="entry name" value="HELICASE_CTER"/>
    <property type="match status" value="1"/>
</dbReference>
<keyword evidence="4" id="KW-0067">ATP-binding</keyword>
<dbReference type="SMART" id="SM00490">
    <property type="entry name" value="HELICc"/>
    <property type="match status" value="1"/>
</dbReference>
<gene>
    <name evidence="6" type="ORF">TL16_g12396</name>
</gene>
<dbReference type="InterPro" id="IPR001650">
    <property type="entry name" value="Helicase_C-like"/>
</dbReference>
<reference evidence="7" key="1">
    <citation type="journal article" date="2023" name="Commun. Biol.">
        <title>Genome analysis of Parmales, the sister group of diatoms, reveals the evolutionary specialization of diatoms from phago-mixotrophs to photoautotrophs.</title>
        <authorList>
            <person name="Ban H."/>
            <person name="Sato S."/>
            <person name="Yoshikawa S."/>
            <person name="Yamada K."/>
            <person name="Nakamura Y."/>
            <person name="Ichinomiya M."/>
            <person name="Sato N."/>
            <person name="Blanc-Mathieu R."/>
            <person name="Endo H."/>
            <person name="Kuwata A."/>
            <person name="Ogata H."/>
        </authorList>
    </citation>
    <scope>NUCLEOTIDE SEQUENCE [LARGE SCALE GENOMIC DNA]</scope>
</reference>
<keyword evidence="1" id="KW-0547">Nucleotide-binding</keyword>
<accession>A0A9W7BJZ8</accession>
<name>A0A9W7BJZ8_9STRA</name>
<dbReference type="Proteomes" id="UP001162640">
    <property type="component" value="Unassembled WGS sequence"/>
</dbReference>
<dbReference type="Gene3D" id="3.40.50.300">
    <property type="entry name" value="P-loop containing nucleotide triphosphate hydrolases"/>
    <property type="match status" value="1"/>
</dbReference>
<evidence type="ECO:0000256" key="3">
    <source>
        <dbReference type="ARBA" id="ARBA00022806"/>
    </source>
</evidence>
<protein>
    <recommendedName>
        <fullName evidence="5">Helicase C-terminal domain-containing protein</fullName>
    </recommendedName>
</protein>
<keyword evidence="3" id="KW-0347">Helicase</keyword>
<evidence type="ECO:0000313" key="6">
    <source>
        <dbReference type="EMBL" id="GMH92606.1"/>
    </source>
</evidence>
<dbReference type="SUPFAM" id="SSF52540">
    <property type="entry name" value="P-loop containing nucleoside triphosphate hydrolases"/>
    <property type="match status" value="1"/>
</dbReference>
<evidence type="ECO:0000259" key="5">
    <source>
        <dbReference type="PROSITE" id="PS51194"/>
    </source>
</evidence>
<dbReference type="GO" id="GO:0005524">
    <property type="term" value="F:ATP binding"/>
    <property type="evidence" value="ECO:0007669"/>
    <property type="project" value="UniProtKB-KW"/>
</dbReference>
<proteinExistence type="predicted"/>
<comment type="caution">
    <text evidence="6">The sequence shown here is derived from an EMBL/GenBank/DDBJ whole genome shotgun (WGS) entry which is preliminary data.</text>
</comment>
<evidence type="ECO:0000256" key="2">
    <source>
        <dbReference type="ARBA" id="ARBA00022801"/>
    </source>
</evidence>